<organism evidence="2 3">
    <name type="scientific">Mediterraneibacter gnavus</name>
    <name type="common">Ruminococcus gnavus</name>
    <dbReference type="NCBI Taxonomy" id="33038"/>
    <lineage>
        <taxon>Bacteria</taxon>
        <taxon>Bacillati</taxon>
        <taxon>Bacillota</taxon>
        <taxon>Clostridia</taxon>
        <taxon>Lachnospirales</taxon>
        <taxon>Lachnospiraceae</taxon>
        <taxon>Mediterraneibacter</taxon>
    </lineage>
</organism>
<name>A0A2N5NWQ5_MEDGN</name>
<keyword evidence="1" id="KW-0812">Transmembrane</keyword>
<accession>A0A2N5NWQ5</accession>
<dbReference type="Proteomes" id="UP000234891">
    <property type="component" value="Unassembled WGS sequence"/>
</dbReference>
<dbReference type="InterPro" id="IPR023298">
    <property type="entry name" value="ATPase_P-typ_TM_dom_sf"/>
</dbReference>
<proteinExistence type="predicted"/>
<comment type="caution">
    <text evidence="2">The sequence shown here is derived from an EMBL/GenBank/DDBJ whole genome shotgun (WGS) entry which is preliminary data.</text>
</comment>
<keyword evidence="1" id="KW-1133">Transmembrane helix</keyword>
<gene>
    <name evidence="2" type="ORF">CDL26_16865</name>
</gene>
<sequence length="92" mass="10307">VESMWSQTLVIHMIRTPKLPFIQSRASAPVTFLTMTGITILTVIPFTIFGKLLGFVALPAAYFAYLLPCILLYMVLATSLKKAYVRHFGELL</sequence>
<evidence type="ECO:0000313" key="2">
    <source>
        <dbReference type="EMBL" id="PLT66233.1"/>
    </source>
</evidence>
<dbReference type="SUPFAM" id="SSF81665">
    <property type="entry name" value="Calcium ATPase, transmembrane domain M"/>
    <property type="match status" value="1"/>
</dbReference>
<evidence type="ECO:0008006" key="4">
    <source>
        <dbReference type="Google" id="ProtNLM"/>
    </source>
</evidence>
<evidence type="ECO:0000313" key="3">
    <source>
        <dbReference type="Proteomes" id="UP000234891"/>
    </source>
</evidence>
<feature type="transmembrane region" description="Helical" evidence="1">
    <location>
        <begin position="55"/>
        <end position="76"/>
    </location>
</feature>
<reference evidence="2 3" key="1">
    <citation type="journal article" date="2017" name="Genome Med.">
        <title>A novel Ruminococcus gnavus clade enriched in inflammatory bowel disease patients.</title>
        <authorList>
            <person name="Hall A.B."/>
            <person name="Yassour M."/>
            <person name="Sauk J."/>
            <person name="Garner A."/>
            <person name="Jiang X."/>
            <person name="Arthur T."/>
            <person name="Lagoudas G.K."/>
            <person name="Vatanen T."/>
            <person name="Fornelos N."/>
            <person name="Wilson R."/>
            <person name="Bertha M."/>
            <person name="Cohen M."/>
            <person name="Garber J."/>
            <person name="Khalili H."/>
            <person name="Gevers D."/>
            <person name="Ananthakrishnan A.N."/>
            <person name="Kugathasan S."/>
            <person name="Lander E.S."/>
            <person name="Blainey P."/>
            <person name="Vlamakis H."/>
            <person name="Xavier R.J."/>
            <person name="Huttenhower C."/>
        </authorList>
    </citation>
    <scope>NUCLEOTIDE SEQUENCE [LARGE SCALE GENOMIC DNA]</scope>
    <source>
        <strain evidence="2 3">RJX1124</strain>
    </source>
</reference>
<feature type="transmembrane region" description="Helical" evidence="1">
    <location>
        <begin position="28"/>
        <end position="49"/>
    </location>
</feature>
<dbReference type="AlphaFoldDB" id="A0A2N5NWQ5"/>
<feature type="non-terminal residue" evidence="2">
    <location>
        <position position="1"/>
    </location>
</feature>
<protein>
    <recommendedName>
        <fullName evidence="4">Magnesium-translocating P-type ATPase</fullName>
    </recommendedName>
</protein>
<evidence type="ECO:0000256" key="1">
    <source>
        <dbReference type="SAM" id="Phobius"/>
    </source>
</evidence>
<keyword evidence="1" id="KW-0472">Membrane</keyword>
<dbReference type="EMBL" id="NIHS01000117">
    <property type="protein sequence ID" value="PLT66233.1"/>
    <property type="molecule type" value="Genomic_DNA"/>
</dbReference>